<accession>A0ABU9D7P1</accession>
<dbReference type="RefSeq" id="WP_341370597.1">
    <property type="nucleotide sequence ID" value="NZ_JBBPCO010000006.1"/>
</dbReference>
<dbReference type="Pfam" id="PF07927">
    <property type="entry name" value="HicA_toxin"/>
    <property type="match status" value="1"/>
</dbReference>
<evidence type="ECO:0000313" key="2">
    <source>
        <dbReference type="Proteomes" id="UP001446205"/>
    </source>
</evidence>
<dbReference type="InterPro" id="IPR012933">
    <property type="entry name" value="HicA_mRNA_interferase"/>
</dbReference>
<sequence>MNSTHRKTLEALFANPVNGNIEWRRVEALFRALDCRIIEGAGSSITVERDGVRAYFHRPHPQKEALKYRVRDAREFLEKIGETP</sequence>
<dbReference type="Proteomes" id="UP001446205">
    <property type="component" value="Unassembled WGS sequence"/>
</dbReference>
<protein>
    <submittedName>
        <fullName evidence="1">Type II toxin-antitoxin system HicA family toxin</fullName>
    </submittedName>
</protein>
<dbReference type="EMBL" id="JBBPCO010000006">
    <property type="protein sequence ID" value="MEK8089540.1"/>
    <property type="molecule type" value="Genomic_DNA"/>
</dbReference>
<reference evidence="1 2" key="1">
    <citation type="submission" date="2024-04" db="EMBL/GenBank/DDBJ databases">
        <authorList>
            <person name="Abashina T."/>
            <person name="Shaikin A."/>
        </authorList>
    </citation>
    <scope>NUCLEOTIDE SEQUENCE [LARGE SCALE GENOMIC DNA]</scope>
    <source>
        <strain evidence="1 2">AAFK</strain>
    </source>
</reference>
<comment type="caution">
    <text evidence="1">The sequence shown here is derived from an EMBL/GenBank/DDBJ whole genome shotgun (WGS) entry which is preliminary data.</text>
</comment>
<gene>
    <name evidence="1" type="ORF">WOB96_07150</name>
</gene>
<evidence type="ECO:0000313" key="1">
    <source>
        <dbReference type="EMBL" id="MEK8089540.1"/>
    </source>
</evidence>
<organism evidence="1 2">
    <name type="scientific">Thermithiobacillus plumbiphilus</name>
    <dbReference type="NCBI Taxonomy" id="1729899"/>
    <lineage>
        <taxon>Bacteria</taxon>
        <taxon>Pseudomonadati</taxon>
        <taxon>Pseudomonadota</taxon>
        <taxon>Acidithiobacillia</taxon>
        <taxon>Acidithiobacillales</taxon>
        <taxon>Thermithiobacillaceae</taxon>
        <taxon>Thermithiobacillus</taxon>
    </lineage>
</organism>
<name>A0ABU9D7P1_9PROT</name>
<proteinExistence type="predicted"/>
<keyword evidence="2" id="KW-1185">Reference proteome</keyword>